<dbReference type="eggNOG" id="COG4252">
    <property type="taxonomic scope" value="Bacteria"/>
</dbReference>
<gene>
    <name evidence="3" type="ordered locus">Slit_2311</name>
</gene>
<dbReference type="Proteomes" id="UP000001625">
    <property type="component" value="Chromosome"/>
</dbReference>
<reference evidence="3 4" key="1">
    <citation type="submission" date="2010-03" db="EMBL/GenBank/DDBJ databases">
        <title>Complete sequence of Sideroxydans lithotrophicus ES-1.</title>
        <authorList>
            <consortium name="US DOE Joint Genome Institute"/>
            <person name="Lucas S."/>
            <person name="Copeland A."/>
            <person name="Lapidus A."/>
            <person name="Cheng J.-F."/>
            <person name="Bruce D."/>
            <person name="Goodwin L."/>
            <person name="Pitluck S."/>
            <person name="Munk A.C."/>
            <person name="Detter J.C."/>
            <person name="Han C."/>
            <person name="Tapia R."/>
            <person name="Larimer F."/>
            <person name="Land M."/>
            <person name="Hauser L."/>
            <person name="Kyrpides N."/>
            <person name="Ivanova N."/>
            <person name="Emerson D."/>
            <person name="Woyke T."/>
        </authorList>
    </citation>
    <scope>NUCLEOTIDE SEQUENCE [LARGE SCALE GENOMIC DNA]</scope>
    <source>
        <strain evidence="3 4">ES-1</strain>
    </source>
</reference>
<dbReference type="KEGG" id="slt:Slit_2311"/>
<feature type="transmembrane region" description="Helical" evidence="1">
    <location>
        <begin position="339"/>
        <end position="357"/>
    </location>
</feature>
<dbReference type="InterPro" id="IPR007890">
    <property type="entry name" value="CHASE2"/>
</dbReference>
<feature type="transmembrane region" description="Helical" evidence="1">
    <location>
        <begin position="369"/>
        <end position="387"/>
    </location>
</feature>
<feature type="transmembrane region" description="Helical" evidence="1">
    <location>
        <begin position="30"/>
        <end position="51"/>
    </location>
</feature>
<organism evidence="3 4">
    <name type="scientific">Sideroxydans lithotrophicus (strain ES-1)</name>
    <dbReference type="NCBI Taxonomy" id="580332"/>
    <lineage>
        <taxon>Bacteria</taxon>
        <taxon>Pseudomonadati</taxon>
        <taxon>Pseudomonadota</taxon>
        <taxon>Betaproteobacteria</taxon>
        <taxon>Nitrosomonadales</taxon>
        <taxon>Gallionellaceae</taxon>
        <taxon>Sideroxydans</taxon>
    </lineage>
</organism>
<name>D5CLU3_SIDLE</name>
<dbReference type="AlphaFoldDB" id="D5CLU3"/>
<keyword evidence="4" id="KW-1185">Reference proteome</keyword>
<evidence type="ECO:0000313" key="3">
    <source>
        <dbReference type="EMBL" id="ADE12538.1"/>
    </source>
</evidence>
<accession>D5CLU3</accession>
<protein>
    <submittedName>
        <fullName evidence="3">Putative Chase2 sensor protein</fullName>
    </submittedName>
</protein>
<feature type="domain" description="CHASE2" evidence="2">
    <location>
        <begin position="52"/>
        <end position="356"/>
    </location>
</feature>
<keyword evidence="1" id="KW-0472">Membrane</keyword>
<sequence length="566" mass="63130" precursor="true">MNLRLFLLSRFRFAFEAFSNLLARRWKRNFYLYLAVLFTVFAVLDTAFLHITSEMRTAAFDAMVRHRLAPPKPDPDIVIADIDEASLAAMAKDYGRWPWPRQVLGEFLEGVEKQKPKAVVFDILFSDADVFNPDSDTYFDAAIAATGNTFFPMLRLDPASDALSEVRVAQIPGVTALPDAEVNRDATIGVVLPHFQSALAGGRLGTHNVYPDADGVVRSYPVFIAKDGWRIPSLPSRIGREFGWPTPTTERMLLNWRGMPFSYHYVSLADVFADMGSKNKQRPQDEFKDKIVIIGSTASGLFDLRATPMARLHPGVEVLATAIDNYKHGDSLRFPEGRIWYLLITLAIIWLTAWAFYREEGRGNIDKLFGLSQIILIGFSFASINFTNTYINLAGPVMLGIAYFTLARLYATATGKALEQNMVRVATARADDLQATLLLIRFDGRRNVIPDSVLEKIRLGLKRIGSRDKSVEVLSGAQRGLWGLFEKTIAISWVAAADDDAAQKAIATDLEKILDELQPLLRKFLLHVEGAESHTVHSGRIQGGEQAAAGWRALFAEALLKWEKSS</sequence>
<keyword evidence="1" id="KW-1133">Transmembrane helix</keyword>
<dbReference type="STRING" id="580332.Slit_2311"/>
<dbReference type="OrthoDB" id="9802500at2"/>
<proteinExistence type="predicted"/>
<dbReference type="RefSeq" id="WP_013030436.1">
    <property type="nucleotide sequence ID" value="NC_013959.1"/>
</dbReference>
<dbReference type="SMART" id="SM01080">
    <property type="entry name" value="CHASE2"/>
    <property type="match status" value="1"/>
</dbReference>
<dbReference type="HOGENOM" id="CLU_478897_0_0_4"/>
<evidence type="ECO:0000259" key="2">
    <source>
        <dbReference type="SMART" id="SM01080"/>
    </source>
</evidence>
<feature type="transmembrane region" description="Helical" evidence="1">
    <location>
        <begin position="393"/>
        <end position="411"/>
    </location>
</feature>
<dbReference type="Pfam" id="PF05226">
    <property type="entry name" value="CHASE2"/>
    <property type="match status" value="1"/>
</dbReference>
<dbReference type="EMBL" id="CP001965">
    <property type="protein sequence ID" value="ADE12538.1"/>
    <property type="molecule type" value="Genomic_DNA"/>
</dbReference>
<evidence type="ECO:0000256" key="1">
    <source>
        <dbReference type="SAM" id="Phobius"/>
    </source>
</evidence>
<evidence type="ECO:0000313" key="4">
    <source>
        <dbReference type="Proteomes" id="UP000001625"/>
    </source>
</evidence>
<keyword evidence="1" id="KW-0812">Transmembrane</keyword>